<evidence type="ECO:0000256" key="1">
    <source>
        <dbReference type="SAM" id="MobiDB-lite"/>
    </source>
</evidence>
<keyword evidence="3" id="KW-1185">Reference proteome</keyword>
<gene>
    <name evidence="2" type="ORF">NDU88_005072</name>
</gene>
<proteinExistence type="predicted"/>
<evidence type="ECO:0000313" key="3">
    <source>
        <dbReference type="Proteomes" id="UP001066276"/>
    </source>
</evidence>
<sequence length="144" mass="15746">MLPSGAWPRASRWRSHSKSARDPSVIRPNPATITYPLESSTETWGRWGSFPNPVGPSPRSEDAGLEREKRLTRTPSHAAERRSLALQTGALLAGSSWGRRSGEERGTRFTLPPACLVGTAADGGRENPERGMRRRATELRGQSA</sequence>
<dbReference type="Proteomes" id="UP001066276">
    <property type="component" value="Chromosome 6"/>
</dbReference>
<organism evidence="2 3">
    <name type="scientific">Pleurodeles waltl</name>
    <name type="common">Iberian ribbed newt</name>
    <dbReference type="NCBI Taxonomy" id="8319"/>
    <lineage>
        <taxon>Eukaryota</taxon>
        <taxon>Metazoa</taxon>
        <taxon>Chordata</taxon>
        <taxon>Craniata</taxon>
        <taxon>Vertebrata</taxon>
        <taxon>Euteleostomi</taxon>
        <taxon>Amphibia</taxon>
        <taxon>Batrachia</taxon>
        <taxon>Caudata</taxon>
        <taxon>Salamandroidea</taxon>
        <taxon>Salamandridae</taxon>
        <taxon>Pleurodelinae</taxon>
        <taxon>Pleurodeles</taxon>
    </lineage>
</organism>
<protein>
    <submittedName>
        <fullName evidence="2">Uncharacterized protein</fullName>
    </submittedName>
</protein>
<name>A0AAV7QDZ4_PLEWA</name>
<feature type="compositionally biased region" description="Basic and acidic residues" evidence="1">
    <location>
        <begin position="123"/>
        <end position="138"/>
    </location>
</feature>
<accession>A0AAV7QDZ4</accession>
<evidence type="ECO:0000313" key="2">
    <source>
        <dbReference type="EMBL" id="KAJ1138691.1"/>
    </source>
</evidence>
<dbReference type="EMBL" id="JANPWB010000010">
    <property type="protein sequence ID" value="KAJ1138691.1"/>
    <property type="molecule type" value="Genomic_DNA"/>
</dbReference>
<feature type="region of interest" description="Disordered" evidence="1">
    <location>
        <begin position="1"/>
        <end position="144"/>
    </location>
</feature>
<feature type="compositionally biased region" description="Basic and acidic residues" evidence="1">
    <location>
        <begin position="59"/>
        <end position="71"/>
    </location>
</feature>
<comment type="caution">
    <text evidence="2">The sequence shown here is derived from an EMBL/GenBank/DDBJ whole genome shotgun (WGS) entry which is preliminary data.</text>
</comment>
<dbReference type="AlphaFoldDB" id="A0AAV7QDZ4"/>
<reference evidence="2" key="1">
    <citation type="journal article" date="2022" name="bioRxiv">
        <title>Sequencing and chromosome-scale assembly of the giantPleurodeles waltlgenome.</title>
        <authorList>
            <person name="Brown T."/>
            <person name="Elewa A."/>
            <person name="Iarovenko S."/>
            <person name="Subramanian E."/>
            <person name="Araus A.J."/>
            <person name="Petzold A."/>
            <person name="Susuki M."/>
            <person name="Suzuki K.-i.T."/>
            <person name="Hayashi T."/>
            <person name="Toyoda A."/>
            <person name="Oliveira C."/>
            <person name="Osipova E."/>
            <person name="Leigh N.D."/>
            <person name="Simon A."/>
            <person name="Yun M.H."/>
        </authorList>
    </citation>
    <scope>NUCLEOTIDE SEQUENCE</scope>
    <source>
        <strain evidence="2">20211129_DDA</strain>
        <tissue evidence="2">Liver</tissue>
    </source>
</reference>